<proteinExistence type="predicted"/>
<comment type="caution">
    <text evidence="1">The sequence shown here is derived from an EMBL/GenBank/DDBJ whole genome shotgun (WGS) entry which is preliminary data.</text>
</comment>
<protein>
    <submittedName>
        <fullName evidence="1">Uncharacterized protein</fullName>
    </submittedName>
</protein>
<gene>
    <name evidence="1" type="ORF">KZY68_04565</name>
</gene>
<reference evidence="1" key="1">
    <citation type="submission" date="2021-07" db="EMBL/GenBank/DDBJ databases">
        <title>Genomic diversity and antimicrobial resistance of Prevotella spp. isolated from chronic lung disease airways.</title>
        <authorList>
            <person name="Webb K.A."/>
            <person name="Olagoke O.S."/>
            <person name="Baird T."/>
            <person name="Neill J."/>
            <person name="Pham A."/>
            <person name="Wells T.J."/>
            <person name="Ramsay K.A."/>
            <person name="Bell S.C."/>
            <person name="Sarovich D.S."/>
            <person name="Price E.P."/>
        </authorList>
    </citation>
    <scope>NUCLEOTIDE SEQUENCE</scope>
    <source>
        <strain evidence="1">SCHI0047.S.3</strain>
    </source>
</reference>
<name>A0AAW4NKE0_9BACT</name>
<sequence>MAKVVFRKVWSFCAWRKSFPERFEVSAHGESLFPNGLMFPRLAEVISRIVWSIRAWRKSFPKWFDACGPPANRFLKVLVLAGLPQITF</sequence>
<evidence type="ECO:0000313" key="1">
    <source>
        <dbReference type="EMBL" id="MBW4865301.1"/>
    </source>
</evidence>
<evidence type="ECO:0000313" key="2">
    <source>
        <dbReference type="Proteomes" id="UP001196873"/>
    </source>
</evidence>
<accession>A0AAW4NKE0</accession>
<dbReference type="Proteomes" id="UP001196873">
    <property type="component" value="Unassembled WGS sequence"/>
</dbReference>
<dbReference type="EMBL" id="JAHXRF010000005">
    <property type="protein sequence ID" value="MBW4865301.1"/>
    <property type="molecule type" value="Genomic_DNA"/>
</dbReference>
<dbReference type="AlphaFoldDB" id="A0AAW4NKE0"/>
<organism evidence="1 2">
    <name type="scientific">Segatella salivae</name>
    <dbReference type="NCBI Taxonomy" id="228604"/>
    <lineage>
        <taxon>Bacteria</taxon>
        <taxon>Pseudomonadati</taxon>
        <taxon>Bacteroidota</taxon>
        <taxon>Bacteroidia</taxon>
        <taxon>Bacteroidales</taxon>
        <taxon>Prevotellaceae</taxon>
        <taxon>Segatella</taxon>
    </lineage>
</organism>